<name>A0AAD3D3G5_9STRA</name>
<feature type="compositionally biased region" description="Acidic residues" evidence="5">
    <location>
        <begin position="8"/>
        <end position="17"/>
    </location>
</feature>
<dbReference type="EC" id="2.1.1.37" evidence="1"/>
<evidence type="ECO:0000256" key="1">
    <source>
        <dbReference type="ARBA" id="ARBA00011975"/>
    </source>
</evidence>
<dbReference type="SUPFAM" id="SSF53335">
    <property type="entry name" value="S-adenosyl-L-methionine-dependent methyltransferases"/>
    <property type="match status" value="1"/>
</dbReference>
<evidence type="ECO:0000256" key="2">
    <source>
        <dbReference type="ARBA" id="ARBA00022603"/>
    </source>
</evidence>
<reference evidence="6 7" key="1">
    <citation type="journal article" date="2021" name="Sci. Rep.">
        <title>The genome of the diatom Chaetoceros tenuissimus carries an ancient integrated fragment of an extant virus.</title>
        <authorList>
            <person name="Hongo Y."/>
            <person name="Kimura K."/>
            <person name="Takaki Y."/>
            <person name="Yoshida Y."/>
            <person name="Baba S."/>
            <person name="Kobayashi G."/>
            <person name="Nagasaki K."/>
            <person name="Hano T."/>
            <person name="Tomaru Y."/>
        </authorList>
    </citation>
    <scope>NUCLEOTIDE SEQUENCE [LARGE SCALE GENOMIC DNA]</scope>
    <source>
        <strain evidence="6 7">NIES-3715</strain>
    </source>
</reference>
<keyword evidence="2" id="KW-0489">Methyltransferase</keyword>
<keyword evidence="7" id="KW-1185">Reference proteome</keyword>
<dbReference type="Proteomes" id="UP001054902">
    <property type="component" value="Unassembled WGS sequence"/>
</dbReference>
<dbReference type="Pfam" id="PF00145">
    <property type="entry name" value="DNA_methylase"/>
    <property type="match status" value="1"/>
</dbReference>
<evidence type="ECO:0000313" key="6">
    <source>
        <dbReference type="EMBL" id="GFH56842.1"/>
    </source>
</evidence>
<organism evidence="6 7">
    <name type="scientific">Chaetoceros tenuissimus</name>
    <dbReference type="NCBI Taxonomy" id="426638"/>
    <lineage>
        <taxon>Eukaryota</taxon>
        <taxon>Sar</taxon>
        <taxon>Stramenopiles</taxon>
        <taxon>Ochrophyta</taxon>
        <taxon>Bacillariophyta</taxon>
        <taxon>Coscinodiscophyceae</taxon>
        <taxon>Chaetocerotophycidae</taxon>
        <taxon>Chaetocerotales</taxon>
        <taxon>Chaetocerotaceae</taxon>
        <taxon>Chaetoceros</taxon>
    </lineage>
</organism>
<feature type="compositionally biased region" description="Basic and acidic residues" evidence="5">
    <location>
        <begin position="18"/>
        <end position="44"/>
    </location>
</feature>
<dbReference type="GO" id="GO:0005634">
    <property type="term" value="C:nucleus"/>
    <property type="evidence" value="ECO:0007669"/>
    <property type="project" value="TreeGrafter"/>
</dbReference>
<dbReference type="Gene3D" id="3.40.50.150">
    <property type="entry name" value="Vaccinia Virus protein VP39"/>
    <property type="match status" value="1"/>
</dbReference>
<feature type="region of interest" description="Disordered" evidence="5">
    <location>
        <begin position="1"/>
        <end position="99"/>
    </location>
</feature>
<gene>
    <name evidence="6" type="ORF">CTEN210_13318</name>
</gene>
<dbReference type="PANTHER" id="PTHR23068">
    <property type="entry name" value="DNA CYTOSINE-5- -METHYLTRANSFERASE 3-RELATED"/>
    <property type="match status" value="1"/>
</dbReference>
<dbReference type="InterPro" id="IPR029063">
    <property type="entry name" value="SAM-dependent_MTases_sf"/>
</dbReference>
<dbReference type="InterPro" id="IPR050390">
    <property type="entry name" value="C5-Methyltransferase"/>
</dbReference>
<proteinExistence type="predicted"/>
<evidence type="ECO:0000313" key="7">
    <source>
        <dbReference type="Proteomes" id="UP001054902"/>
    </source>
</evidence>
<accession>A0AAD3D3G5</accession>
<dbReference type="InterPro" id="IPR018117">
    <property type="entry name" value="C5_DNA_meth_AS"/>
</dbReference>
<comment type="caution">
    <text evidence="6">The sequence shown here is derived from an EMBL/GenBank/DDBJ whole genome shotgun (WGS) entry which is preliminary data.</text>
</comment>
<feature type="region of interest" description="Disordered" evidence="5">
    <location>
        <begin position="718"/>
        <end position="758"/>
    </location>
</feature>
<evidence type="ECO:0000256" key="3">
    <source>
        <dbReference type="ARBA" id="ARBA00022679"/>
    </source>
</evidence>
<evidence type="ECO:0000256" key="5">
    <source>
        <dbReference type="SAM" id="MobiDB-lite"/>
    </source>
</evidence>
<protein>
    <recommendedName>
        <fullName evidence="1">DNA (cytosine-5-)-methyltransferase</fullName>
        <ecNumber evidence="1">2.1.1.37</ecNumber>
    </recommendedName>
</protein>
<dbReference type="AlphaFoldDB" id="A0AAD3D3G5"/>
<keyword evidence="3" id="KW-0808">Transferase</keyword>
<dbReference type="EMBL" id="BLLK01000056">
    <property type="protein sequence ID" value="GFH56842.1"/>
    <property type="molecule type" value="Genomic_DNA"/>
</dbReference>
<dbReference type="GO" id="GO:0003886">
    <property type="term" value="F:DNA (cytosine-5-)-methyltransferase activity"/>
    <property type="evidence" value="ECO:0007669"/>
    <property type="project" value="UniProtKB-EC"/>
</dbReference>
<sequence length="758" mass="87058">MNRTVSDESSDSSDDDSDVGRYDSKLKRQKLTEDTGDDTNKKMSDSTSNTAVSTETVTTAASTSNSSVSYTSGRTSDVDATDTKEVSTDSMKVASTNKEYEDTEDSDTDFWLKERYDSEESCSFIPRYAICCLQCKCDTTKKDYYRRFVDPNGLLYMNHCGNSKQSLEQGFGNSYLYHKGCCHGFKATGEDFQSPMQEAIWNSTSQYNIDEYNKLKEAEAKPLSDLIQSLKTARIKQVTRDNLEDDTPDALKQEGKTLEMYKLETSQDFREVKVDFQKRMEEKTMDHSLVVFDLFSGIGSATVVLKKLQLPIKTMLHVEHDPVANYVSQSNHKDDGIQHIYIEAFESVYGYGDENSCDKERLRKWIEKYGPIDLVVAGAPCQNYSEVNAFCDREKQNAKYLLQVGTLIKTINEIQVGKKPVLFMSENVVFRKYDDIMKKYSDVTSNGLPPVKIDAQDFSPMVRNRYYWTNMPPDTLEDIDAKYRATPHELLDEGWSMAARAYSSWEEMECLTLKANTSMASKGRIDDMRMTKIKETEVGRFIKSTYSVLEREKMMGLPIDYVSKPMKELFNQLAMNGFYFPETEEGTTYKTWLDQSLWHFVKKCQFRVKNKIGEHPYFQIEVSAPQEGKKSINFYDEEEYCKRLIGNGWSIVVVEHILKGIKEMYPSKNFFRQYQGFNYTFPWPPYNEWNQQNNAESQKEQNEKVNEDNVNMAITNDCIPNPTESISNSTPIINNEQSATQEEDSDTNSESNDGGAWI</sequence>
<feature type="compositionally biased region" description="Polar residues" evidence="5">
    <location>
        <begin position="88"/>
        <end position="97"/>
    </location>
</feature>
<dbReference type="InterPro" id="IPR001525">
    <property type="entry name" value="C5_MeTfrase"/>
</dbReference>
<dbReference type="PROSITE" id="PS00094">
    <property type="entry name" value="C5_MTASE_1"/>
    <property type="match status" value="1"/>
</dbReference>
<evidence type="ECO:0000256" key="4">
    <source>
        <dbReference type="ARBA" id="ARBA00022691"/>
    </source>
</evidence>
<feature type="compositionally biased region" description="Low complexity" evidence="5">
    <location>
        <begin position="46"/>
        <end position="75"/>
    </location>
</feature>
<feature type="compositionally biased region" description="Polar residues" evidence="5">
    <location>
        <begin position="722"/>
        <end position="740"/>
    </location>
</feature>
<dbReference type="GO" id="GO:0032259">
    <property type="term" value="P:methylation"/>
    <property type="evidence" value="ECO:0007669"/>
    <property type="project" value="UniProtKB-KW"/>
</dbReference>
<dbReference type="PANTHER" id="PTHR23068:SF25">
    <property type="entry name" value="DNA (CYTOSINE-5)-METHYLTRANSFERASE DRM2"/>
    <property type="match status" value="1"/>
</dbReference>
<keyword evidence="4" id="KW-0949">S-adenosyl-L-methionine</keyword>